<accession>W2I2L9</accession>
<evidence type="ECO:0000313" key="1">
    <source>
        <dbReference type="EMBL" id="ETL27702.1"/>
    </source>
</evidence>
<sequence length="139" mass="15424">MKAKVNAMVPVLVGITIKEGYETVLVSRANELRERNRLFQRRAIAQFTSKVRGAKIPKKLGSSNYTYEAQIRPVAEVGCVLPVEESGWKTADAHFNAEVASGTRTRSIESLNEDFTASGGHISEPKTQSLLDSKFWPTR</sequence>
<protein>
    <submittedName>
        <fullName evidence="1">Uncharacterized protein</fullName>
    </submittedName>
</protein>
<reference evidence="1" key="1">
    <citation type="submission" date="2013-11" db="EMBL/GenBank/DDBJ databases">
        <title>The Genome Sequence of Phytophthora parasitica CJ05E6.</title>
        <authorList>
            <consortium name="The Broad Institute Genomics Platform"/>
            <person name="Russ C."/>
            <person name="Tyler B."/>
            <person name="Panabieres F."/>
            <person name="Shan W."/>
            <person name="Tripathy S."/>
            <person name="Grunwald N."/>
            <person name="Machado M."/>
            <person name="Johnson C.S."/>
            <person name="Arredondo F."/>
            <person name="Hong C."/>
            <person name="Coffey M."/>
            <person name="Young S.K."/>
            <person name="Zeng Q."/>
            <person name="Gargeya S."/>
            <person name="Fitzgerald M."/>
            <person name="Abouelleil A."/>
            <person name="Alvarado L."/>
            <person name="Chapman S.B."/>
            <person name="Gainer-Dewar J."/>
            <person name="Goldberg J."/>
            <person name="Griggs A."/>
            <person name="Gujja S."/>
            <person name="Hansen M."/>
            <person name="Howarth C."/>
            <person name="Imamovic A."/>
            <person name="Ireland A."/>
            <person name="Larimer J."/>
            <person name="McCowan C."/>
            <person name="Murphy C."/>
            <person name="Pearson M."/>
            <person name="Poon T.W."/>
            <person name="Priest M."/>
            <person name="Roberts A."/>
            <person name="Saif S."/>
            <person name="Shea T."/>
            <person name="Sykes S."/>
            <person name="Wortman J."/>
            <person name="Nusbaum C."/>
            <person name="Birren B."/>
        </authorList>
    </citation>
    <scope>NUCLEOTIDE SEQUENCE [LARGE SCALE GENOMIC DNA]</scope>
    <source>
        <strain evidence="1">CJ05E6</strain>
    </source>
</reference>
<name>W2I2L9_PHYNI</name>
<organism evidence="1">
    <name type="scientific">Phytophthora nicotianae</name>
    <name type="common">Potato buckeye rot agent</name>
    <name type="synonym">Phytophthora parasitica</name>
    <dbReference type="NCBI Taxonomy" id="4792"/>
    <lineage>
        <taxon>Eukaryota</taxon>
        <taxon>Sar</taxon>
        <taxon>Stramenopiles</taxon>
        <taxon>Oomycota</taxon>
        <taxon>Peronosporomycetes</taxon>
        <taxon>Peronosporales</taxon>
        <taxon>Peronosporaceae</taxon>
        <taxon>Phytophthora</taxon>
    </lineage>
</organism>
<proteinExistence type="predicted"/>
<dbReference type="AlphaFoldDB" id="W2I2L9"/>
<dbReference type="Proteomes" id="UP000053864">
    <property type="component" value="Unassembled WGS sequence"/>
</dbReference>
<dbReference type="EMBL" id="KI675875">
    <property type="protein sequence ID" value="ETL27702.1"/>
    <property type="molecule type" value="Genomic_DNA"/>
</dbReference>
<gene>
    <name evidence="1" type="ORF">L916_18785</name>
</gene>